<dbReference type="AlphaFoldDB" id="A0A7W6JWJ7"/>
<keyword evidence="3" id="KW-1185">Reference proteome</keyword>
<reference evidence="2 3" key="1">
    <citation type="submission" date="2020-08" db="EMBL/GenBank/DDBJ databases">
        <title>Genomic Encyclopedia of Type Strains, Phase IV (KMG-IV): sequencing the most valuable type-strain genomes for metagenomic binning, comparative biology and taxonomic classification.</title>
        <authorList>
            <person name="Goeker M."/>
        </authorList>
    </citation>
    <scope>NUCLEOTIDE SEQUENCE [LARGE SCALE GENOMIC DNA]</scope>
    <source>
        <strain evidence="2 3">DSM 101806</strain>
    </source>
</reference>
<dbReference type="Proteomes" id="UP000557392">
    <property type="component" value="Unassembled WGS sequence"/>
</dbReference>
<dbReference type="RefSeq" id="WP_184000246.1">
    <property type="nucleotide sequence ID" value="NZ_JACIEH010000004.1"/>
</dbReference>
<dbReference type="PROSITE" id="PS51257">
    <property type="entry name" value="PROKAR_LIPOPROTEIN"/>
    <property type="match status" value="1"/>
</dbReference>
<accession>A0A7W6JWJ7</accession>
<evidence type="ECO:0000313" key="2">
    <source>
        <dbReference type="EMBL" id="MBB4100888.1"/>
    </source>
</evidence>
<comment type="caution">
    <text evidence="2">The sequence shown here is derived from an EMBL/GenBank/DDBJ whole genome shotgun (WGS) entry which is preliminary data.</text>
</comment>
<protein>
    <recommendedName>
        <fullName evidence="4">Lipoprotein</fullName>
    </recommendedName>
</protein>
<evidence type="ECO:0000313" key="3">
    <source>
        <dbReference type="Proteomes" id="UP000557392"/>
    </source>
</evidence>
<feature type="chain" id="PRO_5030709563" description="Lipoprotein" evidence="1">
    <location>
        <begin position="16"/>
        <end position="168"/>
    </location>
</feature>
<evidence type="ECO:0000256" key="1">
    <source>
        <dbReference type="SAM" id="SignalP"/>
    </source>
</evidence>
<evidence type="ECO:0008006" key="4">
    <source>
        <dbReference type="Google" id="ProtNLM"/>
    </source>
</evidence>
<sequence>MRRLSLLLVLPLALAACDGKGGTSVSINATSDDGDNSTFAMNNGTVAIKGDGFEGSFKVPQIKMTAENFDMNGVKLYPGSEIGNFHIDANDKPGNAKDEGKVTVDFTSPADLAKVQGWFQEKLTGKGFKFAAKGNGFAGTTDDGDPFTLDLSADGGAKTKGRIEISGS</sequence>
<proteinExistence type="predicted"/>
<feature type="signal peptide" evidence="1">
    <location>
        <begin position="1"/>
        <end position="15"/>
    </location>
</feature>
<name>A0A7W6JWJ7_9SPHN</name>
<dbReference type="EMBL" id="JACIEH010000004">
    <property type="protein sequence ID" value="MBB4100888.1"/>
    <property type="molecule type" value="Genomic_DNA"/>
</dbReference>
<keyword evidence="1" id="KW-0732">Signal</keyword>
<gene>
    <name evidence="2" type="ORF">GGR46_004477</name>
</gene>
<organism evidence="2 3">
    <name type="scientific">Sphingomonas kyeonggiensis</name>
    <dbReference type="NCBI Taxonomy" id="1268553"/>
    <lineage>
        <taxon>Bacteria</taxon>
        <taxon>Pseudomonadati</taxon>
        <taxon>Pseudomonadota</taxon>
        <taxon>Alphaproteobacteria</taxon>
        <taxon>Sphingomonadales</taxon>
        <taxon>Sphingomonadaceae</taxon>
        <taxon>Sphingomonas</taxon>
    </lineage>
</organism>